<dbReference type="Pfam" id="PF09865">
    <property type="entry name" value="DUF2092"/>
    <property type="match status" value="1"/>
</dbReference>
<name>A0A6J4H492_9BACT</name>
<evidence type="ECO:0008006" key="3">
    <source>
        <dbReference type="Google" id="ProtNLM"/>
    </source>
</evidence>
<organism evidence="2">
    <name type="scientific">uncultured Armatimonadetes bacterium</name>
    <dbReference type="NCBI Taxonomy" id="157466"/>
    <lineage>
        <taxon>Bacteria</taxon>
        <taxon>Bacillati</taxon>
        <taxon>Armatimonadota</taxon>
        <taxon>environmental samples</taxon>
    </lineage>
</organism>
<accession>A0A6J4H492</accession>
<gene>
    <name evidence="2" type="ORF">AVDCRST_MAG63-28</name>
</gene>
<dbReference type="Gene3D" id="2.50.20.10">
    <property type="entry name" value="Lipoprotein localisation LolA/LolB/LppX"/>
    <property type="match status" value="1"/>
</dbReference>
<dbReference type="EMBL" id="CADCTO010000004">
    <property type="protein sequence ID" value="CAA9212093.1"/>
    <property type="molecule type" value="Genomic_DNA"/>
</dbReference>
<protein>
    <recommendedName>
        <fullName evidence="3">Outer membrane lipoprotein carrier protein LolA</fullName>
    </recommendedName>
</protein>
<feature type="chain" id="PRO_5026850591" description="Outer membrane lipoprotein carrier protein LolA" evidence="1">
    <location>
        <begin position="25"/>
        <end position="228"/>
    </location>
</feature>
<dbReference type="InterPro" id="IPR029046">
    <property type="entry name" value="LolA/LolB/LppX"/>
</dbReference>
<reference evidence="2" key="1">
    <citation type="submission" date="2020-02" db="EMBL/GenBank/DDBJ databases">
        <authorList>
            <person name="Meier V. D."/>
        </authorList>
    </citation>
    <scope>NUCLEOTIDE SEQUENCE</scope>
    <source>
        <strain evidence="2">AVDCRST_MAG63</strain>
    </source>
</reference>
<evidence type="ECO:0000256" key="1">
    <source>
        <dbReference type="SAM" id="SignalP"/>
    </source>
</evidence>
<keyword evidence="1" id="KW-0732">Signal</keyword>
<proteinExistence type="predicted"/>
<dbReference type="InterPro" id="IPR019207">
    <property type="entry name" value="DUF2092"/>
</dbReference>
<dbReference type="AlphaFoldDB" id="A0A6J4H492"/>
<sequence>MTNTPRLAALTCVALLAAAPVARADEKADALLKEVAAATQAAKTLIADIEMSAQIQGKTIKGTGTVTLQKPNFARLVLAGDVAQTVASDGKTIWLVNGGQYRKVEAKPEGENIQASWALPVSYFFVPMTAVFFDPNSPGETRYVGTETISGKTFSVVSITGDKPTPYTLTMYIGPDKLFHRMAAEVKQKGGETRKFQAALKNVQTGTRVPVSTFAYTPPKNAREATGP</sequence>
<feature type="signal peptide" evidence="1">
    <location>
        <begin position="1"/>
        <end position="24"/>
    </location>
</feature>
<dbReference type="SUPFAM" id="SSF89392">
    <property type="entry name" value="Prokaryotic lipoproteins and lipoprotein localization factors"/>
    <property type="match status" value="1"/>
</dbReference>
<evidence type="ECO:0000313" key="2">
    <source>
        <dbReference type="EMBL" id="CAA9212093.1"/>
    </source>
</evidence>